<gene>
    <name evidence="2" type="ORF">niasHT_019410</name>
</gene>
<protein>
    <submittedName>
        <fullName evidence="2">Uncharacterized protein</fullName>
    </submittedName>
</protein>
<proteinExistence type="predicted"/>
<dbReference type="AlphaFoldDB" id="A0ABD2KW16"/>
<evidence type="ECO:0000256" key="1">
    <source>
        <dbReference type="SAM" id="MobiDB-lite"/>
    </source>
</evidence>
<sequence length="71" mass="8574">MEKPPLYNQQKRPNPLKKSQLYNQQKRPNPLKKPQLYNLQKRRKLMEKTQLSAENLWRRHNCTISGSAETR</sequence>
<feature type="region of interest" description="Disordered" evidence="1">
    <location>
        <begin position="1"/>
        <end position="40"/>
    </location>
</feature>
<organism evidence="2 3">
    <name type="scientific">Heterodera trifolii</name>
    <dbReference type="NCBI Taxonomy" id="157864"/>
    <lineage>
        <taxon>Eukaryota</taxon>
        <taxon>Metazoa</taxon>
        <taxon>Ecdysozoa</taxon>
        <taxon>Nematoda</taxon>
        <taxon>Chromadorea</taxon>
        <taxon>Rhabditida</taxon>
        <taxon>Tylenchina</taxon>
        <taxon>Tylenchomorpha</taxon>
        <taxon>Tylenchoidea</taxon>
        <taxon>Heteroderidae</taxon>
        <taxon>Heteroderinae</taxon>
        <taxon>Heterodera</taxon>
    </lineage>
</organism>
<keyword evidence="3" id="KW-1185">Reference proteome</keyword>
<evidence type="ECO:0000313" key="2">
    <source>
        <dbReference type="EMBL" id="KAL3107014.1"/>
    </source>
</evidence>
<dbReference type="Proteomes" id="UP001620626">
    <property type="component" value="Unassembled WGS sequence"/>
</dbReference>
<comment type="caution">
    <text evidence="2">The sequence shown here is derived from an EMBL/GenBank/DDBJ whole genome shotgun (WGS) entry which is preliminary data.</text>
</comment>
<name>A0ABD2KW16_9BILA</name>
<evidence type="ECO:0000313" key="3">
    <source>
        <dbReference type="Proteomes" id="UP001620626"/>
    </source>
</evidence>
<dbReference type="EMBL" id="JBICBT010000626">
    <property type="protein sequence ID" value="KAL3107014.1"/>
    <property type="molecule type" value="Genomic_DNA"/>
</dbReference>
<reference evidence="2 3" key="1">
    <citation type="submission" date="2024-10" db="EMBL/GenBank/DDBJ databases">
        <authorList>
            <person name="Kim D."/>
        </authorList>
    </citation>
    <scope>NUCLEOTIDE SEQUENCE [LARGE SCALE GENOMIC DNA]</scope>
    <source>
        <strain evidence="2">BH-2024</strain>
    </source>
</reference>
<accession>A0ABD2KW16</accession>